<evidence type="ECO:0000313" key="2">
    <source>
        <dbReference type="EMBL" id="GMI70762.1"/>
    </source>
</evidence>
<dbReference type="InterPro" id="IPR043502">
    <property type="entry name" value="DNA/RNA_pol_sf"/>
</dbReference>
<accession>A0A9W7H498</accession>
<dbReference type="Pfam" id="PF00078">
    <property type="entry name" value="RVT_1"/>
    <property type="match status" value="1"/>
</dbReference>
<sequence length="197" mass="21681">MGFGSVWCNWIRRCISTASISILINGSPTKSFSIKRGLKQGCPMSPLLFNIVAEALSSLIKKAVSSGFFRWVSIGDKGLTISHLQFTDDLIIFCGASKAEVKNIIRIRRGFEIASGLKLNLSKSTILGVNVNSSDVKSWAESINCPGEEFPYKYLGLPLGSPKNSIALWTPVIEQFEKKFAGVESQTSISWWQNRDG</sequence>
<protein>
    <recommendedName>
        <fullName evidence="1">Reverse transcriptase domain-containing protein</fullName>
    </recommendedName>
</protein>
<dbReference type="AlphaFoldDB" id="A0A9W7H498"/>
<comment type="caution">
    <text evidence="2">The sequence shown here is derived from an EMBL/GenBank/DDBJ whole genome shotgun (WGS) entry which is preliminary data.</text>
</comment>
<proteinExistence type="predicted"/>
<dbReference type="PROSITE" id="PS50878">
    <property type="entry name" value="RT_POL"/>
    <property type="match status" value="1"/>
</dbReference>
<keyword evidence="3" id="KW-1185">Reference proteome</keyword>
<organism evidence="2 3">
    <name type="scientific">Hibiscus trionum</name>
    <name type="common">Flower of an hour</name>
    <dbReference type="NCBI Taxonomy" id="183268"/>
    <lineage>
        <taxon>Eukaryota</taxon>
        <taxon>Viridiplantae</taxon>
        <taxon>Streptophyta</taxon>
        <taxon>Embryophyta</taxon>
        <taxon>Tracheophyta</taxon>
        <taxon>Spermatophyta</taxon>
        <taxon>Magnoliopsida</taxon>
        <taxon>eudicotyledons</taxon>
        <taxon>Gunneridae</taxon>
        <taxon>Pentapetalae</taxon>
        <taxon>rosids</taxon>
        <taxon>malvids</taxon>
        <taxon>Malvales</taxon>
        <taxon>Malvaceae</taxon>
        <taxon>Malvoideae</taxon>
        <taxon>Hibiscus</taxon>
    </lineage>
</organism>
<dbReference type="InterPro" id="IPR000477">
    <property type="entry name" value="RT_dom"/>
</dbReference>
<evidence type="ECO:0000313" key="3">
    <source>
        <dbReference type="Proteomes" id="UP001165190"/>
    </source>
</evidence>
<dbReference type="Proteomes" id="UP001165190">
    <property type="component" value="Unassembled WGS sequence"/>
</dbReference>
<feature type="domain" description="Reverse transcriptase" evidence="1">
    <location>
        <begin position="1"/>
        <end position="159"/>
    </location>
</feature>
<dbReference type="PANTHER" id="PTHR33116">
    <property type="entry name" value="REVERSE TRANSCRIPTASE ZINC-BINDING DOMAIN-CONTAINING PROTEIN-RELATED-RELATED"/>
    <property type="match status" value="1"/>
</dbReference>
<evidence type="ECO:0000259" key="1">
    <source>
        <dbReference type="PROSITE" id="PS50878"/>
    </source>
</evidence>
<dbReference type="PANTHER" id="PTHR33116:SF75">
    <property type="entry name" value="RIBONUCLEASE H PROTEIN"/>
    <property type="match status" value="1"/>
</dbReference>
<gene>
    <name evidence="2" type="ORF">HRI_000745500</name>
</gene>
<dbReference type="OrthoDB" id="1430937at2759"/>
<name>A0A9W7H498_HIBTR</name>
<reference evidence="2" key="1">
    <citation type="submission" date="2023-05" db="EMBL/GenBank/DDBJ databases">
        <title>Genome and transcriptome analyses reveal genes involved in the formation of fine ridges on petal epidermal cells in Hibiscus trionum.</title>
        <authorList>
            <person name="Koshimizu S."/>
            <person name="Masuda S."/>
            <person name="Ishii T."/>
            <person name="Shirasu K."/>
            <person name="Hoshino A."/>
            <person name="Arita M."/>
        </authorList>
    </citation>
    <scope>NUCLEOTIDE SEQUENCE</scope>
    <source>
        <strain evidence="2">Hamamatsu line</strain>
    </source>
</reference>
<dbReference type="SUPFAM" id="SSF56672">
    <property type="entry name" value="DNA/RNA polymerases"/>
    <property type="match status" value="1"/>
</dbReference>
<dbReference type="EMBL" id="BSYR01000009">
    <property type="protein sequence ID" value="GMI70762.1"/>
    <property type="molecule type" value="Genomic_DNA"/>
</dbReference>